<organism evidence="1">
    <name type="scientific">uncultured Thermomicrobiales bacterium</name>
    <dbReference type="NCBI Taxonomy" id="1645740"/>
    <lineage>
        <taxon>Bacteria</taxon>
        <taxon>Pseudomonadati</taxon>
        <taxon>Thermomicrobiota</taxon>
        <taxon>Thermomicrobia</taxon>
        <taxon>Thermomicrobiales</taxon>
        <taxon>environmental samples</taxon>
    </lineage>
</organism>
<dbReference type="SUPFAM" id="SSF143100">
    <property type="entry name" value="TTHA1013/TTHA0281-like"/>
    <property type="match status" value="1"/>
</dbReference>
<dbReference type="InterPro" id="IPR049389">
    <property type="entry name" value="TTHA0281-like"/>
</dbReference>
<evidence type="ECO:0008006" key="2">
    <source>
        <dbReference type="Google" id="ProtNLM"/>
    </source>
</evidence>
<sequence>MLSAYIRATMARTTYKELDESGRYFFEIPELQGVWADADTIETGRAELQEVLEDWIALGLSMHQDFPILDGIDINLKHATGIGH</sequence>
<gene>
    <name evidence="1" type="ORF">AVDCRST_MAG18-2625</name>
</gene>
<reference evidence="1" key="1">
    <citation type="submission" date="2020-02" db="EMBL/GenBank/DDBJ databases">
        <authorList>
            <person name="Meier V. D."/>
        </authorList>
    </citation>
    <scope>NUCLEOTIDE SEQUENCE</scope>
    <source>
        <strain evidence="1">AVDCRST_MAG18</strain>
    </source>
</reference>
<dbReference type="Gene3D" id="3.30.160.250">
    <property type="match status" value="1"/>
</dbReference>
<protein>
    <recommendedName>
        <fullName evidence="2">Type II toxin-antitoxin system HicB family antitoxin</fullName>
    </recommendedName>
</protein>
<dbReference type="EMBL" id="CADCWN010000202">
    <property type="protein sequence ID" value="CAA9576615.1"/>
    <property type="molecule type" value="Genomic_DNA"/>
</dbReference>
<proteinExistence type="predicted"/>
<evidence type="ECO:0000313" key="1">
    <source>
        <dbReference type="EMBL" id="CAA9576615.1"/>
    </source>
</evidence>
<accession>A0A6J4VHP9</accession>
<dbReference type="Pfam" id="PF21748">
    <property type="entry name" value="UPF0150"/>
    <property type="match status" value="1"/>
</dbReference>
<dbReference type="InterPro" id="IPR035069">
    <property type="entry name" value="TTHA1013/TTHA0281-like"/>
</dbReference>
<name>A0A6J4VHP9_9BACT</name>
<dbReference type="AlphaFoldDB" id="A0A6J4VHP9"/>